<sequence length="263" mass="29062">MPNRNKPQSIMLHPRIQTTTVQLNTENPPSRNEKYIWIIVLIIAVILIIAGITFLFTIKEKENVKIMPFSSTTAATMTTTISEPVPILLAAVNGFITGVSNTNISGTGYFYSHSPYAPGILEGEEPYRACDGNISTKYRNFGNCYFGAIDKYCGLNTGFYLELQHGLTLTTGLRVCTADASPAYDPFVVSLEGSNISGDDLAYGTSWTLIYNGASGLQTNPGRESCGSIQFFNNTIQYKSYRFLVFRKRGIADSVQYSEVKLY</sequence>
<accession>A0A819LU50</accession>
<dbReference type="AlphaFoldDB" id="A0A819LU50"/>
<evidence type="ECO:0000256" key="1">
    <source>
        <dbReference type="SAM" id="Phobius"/>
    </source>
</evidence>
<reference evidence="2" key="1">
    <citation type="submission" date="2021-02" db="EMBL/GenBank/DDBJ databases">
        <authorList>
            <person name="Nowell W R."/>
        </authorList>
    </citation>
    <scope>NUCLEOTIDE SEQUENCE</scope>
</reference>
<keyword evidence="1" id="KW-1133">Transmembrane helix</keyword>
<comment type="caution">
    <text evidence="2">The sequence shown here is derived from an EMBL/GenBank/DDBJ whole genome shotgun (WGS) entry which is preliminary data.</text>
</comment>
<proteinExistence type="predicted"/>
<evidence type="ECO:0000313" key="3">
    <source>
        <dbReference type="Proteomes" id="UP000663868"/>
    </source>
</evidence>
<organism evidence="2 3">
    <name type="scientific">Adineta steineri</name>
    <dbReference type="NCBI Taxonomy" id="433720"/>
    <lineage>
        <taxon>Eukaryota</taxon>
        <taxon>Metazoa</taxon>
        <taxon>Spiralia</taxon>
        <taxon>Gnathifera</taxon>
        <taxon>Rotifera</taxon>
        <taxon>Eurotatoria</taxon>
        <taxon>Bdelloidea</taxon>
        <taxon>Adinetida</taxon>
        <taxon>Adinetidae</taxon>
        <taxon>Adineta</taxon>
    </lineage>
</organism>
<name>A0A819LU50_9BILA</name>
<gene>
    <name evidence="2" type="ORF">KXQ929_LOCUS26716</name>
</gene>
<feature type="transmembrane region" description="Helical" evidence="1">
    <location>
        <begin position="35"/>
        <end position="58"/>
    </location>
</feature>
<dbReference type="Proteomes" id="UP000663868">
    <property type="component" value="Unassembled WGS sequence"/>
</dbReference>
<evidence type="ECO:0000313" key="2">
    <source>
        <dbReference type="EMBL" id="CAF3970011.1"/>
    </source>
</evidence>
<protein>
    <submittedName>
        <fullName evidence="2">Uncharacterized protein</fullName>
    </submittedName>
</protein>
<keyword evidence="1" id="KW-0812">Transmembrane</keyword>
<keyword evidence="1" id="KW-0472">Membrane</keyword>
<dbReference type="EMBL" id="CAJOBB010002451">
    <property type="protein sequence ID" value="CAF3970011.1"/>
    <property type="molecule type" value="Genomic_DNA"/>
</dbReference>